<dbReference type="PIRSF" id="PIRSF006324">
    <property type="entry name" value="LeuE"/>
    <property type="match status" value="1"/>
</dbReference>
<accession>A0A4U6QKJ8</accession>
<protein>
    <submittedName>
        <fullName evidence="7">LysE family translocator</fullName>
    </submittedName>
</protein>
<dbReference type="PANTHER" id="PTHR30086:SF20">
    <property type="entry name" value="ARGININE EXPORTER PROTEIN ARGO-RELATED"/>
    <property type="match status" value="1"/>
</dbReference>
<dbReference type="EMBL" id="SZZH01000001">
    <property type="protein sequence ID" value="TKV60851.1"/>
    <property type="molecule type" value="Genomic_DNA"/>
</dbReference>
<evidence type="ECO:0000256" key="4">
    <source>
        <dbReference type="ARBA" id="ARBA00022989"/>
    </source>
</evidence>
<dbReference type="Proteomes" id="UP000306985">
    <property type="component" value="Unassembled WGS sequence"/>
</dbReference>
<comment type="subcellular location">
    <subcellularLocation>
        <location evidence="1">Cell membrane</location>
        <topology evidence="1">Multi-pass membrane protein</topology>
    </subcellularLocation>
</comment>
<evidence type="ECO:0000256" key="6">
    <source>
        <dbReference type="SAM" id="Phobius"/>
    </source>
</evidence>
<name>A0A4U6QKJ8_9ACTN</name>
<keyword evidence="2" id="KW-1003">Cell membrane</keyword>
<gene>
    <name evidence="7" type="ORF">FDO65_04085</name>
</gene>
<dbReference type="GO" id="GO:0005886">
    <property type="term" value="C:plasma membrane"/>
    <property type="evidence" value="ECO:0007669"/>
    <property type="project" value="UniProtKB-SubCell"/>
</dbReference>
<feature type="transmembrane region" description="Helical" evidence="6">
    <location>
        <begin position="41"/>
        <end position="69"/>
    </location>
</feature>
<keyword evidence="3 6" id="KW-0812">Transmembrane</keyword>
<evidence type="ECO:0000256" key="2">
    <source>
        <dbReference type="ARBA" id="ARBA00022475"/>
    </source>
</evidence>
<dbReference type="GO" id="GO:0015171">
    <property type="term" value="F:amino acid transmembrane transporter activity"/>
    <property type="evidence" value="ECO:0007669"/>
    <property type="project" value="TreeGrafter"/>
</dbReference>
<sequence>MTTLSAVWSFILVVGLLTVTPGLDTALIVRTAATGHPRRAWGVVTGIQTGTLIWGVATSLGITAVVTASTLAYEVLRWTGAAYLVWMGLRMLWAARRDAGGAPQGSPVSPAGTDGVEVDKGDERGAFRAGWRRGAATNLLNPKMGAFYVALLPQFIPAGASPLPFGVLLAGVHVALGVVWSAALVLVARRVRSILQRPRTRRVMDGVTGTVIAGFGVKLALSSR</sequence>
<keyword evidence="5 6" id="KW-0472">Membrane</keyword>
<feature type="transmembrane region" description="Helical" evidence="6">
    <location>
        <begin position="168"/>
        <end position="191"/>
    </location>
</feature>
<evidence type="ECO:0000313" key="8">
    <source>
        <dbReference type="Proteomes" id="UP000306985"/>
    </source>
</evidence>
<reference evidence="7 8" key="1">
    <citation type="submission" date="2019-05" db="EMBL/GenBank/DDBJ databases">
        <title>Nakamurella sp. N5BH11, whole genome shotgun sequence.</title>
        <authorList>
            <person name="Tuo L."/>
        </authorList>
    </citation>
    <scope>NUCLEOTIDE SEQUENCE [LARGE SCALE GENOMIC DNA]</scope>
    <source>
        <strain evidence="7 8">N5BH11</strain>
    </source>
</reference>
<feature type="transmembrane region" description="Helical" evidence="6">
    <location>
        <begin position="75"/>
        <end position="93"/>
    </location>
</feature>
<dbReference type="OrthoDB" id="5185770at2"/>
<keyword evidence="8" id="KW-1185">Reference proteome</keyword>
<proteinExistence type="predicted"/>
<dbReference type="Pfam" id="PF01810">
    <property type="entry name" value="LysE"/>
    <property type="match status" value="1"/>
</dbReference>
<evidence type="ECO:0000256" key="3">
    <source>
        <dbReference type="ARBA" id="ARBA00022692"/>
    </source>
</evidence>
<dbReference type="AlphaFoldDB" id="A0A4U6QKJ8"/>
<comment type="caution">
    <text evidence="7">The sequence shown here is derived from an EMBL/GenBank/DDBJ whole genome shotgun (WGS) entry which is preliminary data.</text>
</comment>
<evidence type="ECO:0000256" key="5">
    <source>
        <dbReference type="ARBA" id="ARBA00023136"/>
    </source>
</evidence>
<dbReference type="InterPro" id="IPR001123">
    <property type="entry name" value="LeuE-type"/>
</dbReference>
<dbReference type="PANTHER" id="PTHR30086">
    <property type="entry name" value="ARGININE EXPORTER PROTEIN ARGO"/>
    <property type="match status" value="1"/>
</dbReference>
<feature type="transmembrane region" description="Helical" evidence="6">
    <location>
        <begin position="6"/>
        <end position="29"/>
    </location>
</feature>
<dbReference type="RefSeq" id="WP_137448154.1">
    <property type="nucleotide sequence ID" value="NZ_SZZH01000001.1"/>
</dbReference>
<organism evidence="7 8">
    <name type="scientific">Nakamurella flava</name>
    <dbReference type="NCBI Taxonomy" id="2576308"/>
    <lineage>
        <taxon>Bacteria</taxon>
        <taxon>Bacillati</taxon>
        <taxon>Actinomycetota</taxon>
        <taxon>Actinomycetes</taxon>
        <taxon>Nakamurellales</taxon>
        <taxon>Nakamurellaceae</taxon>
        <taxon>Nakamurella</taxon>
    </lineage>
</organism>
<evidence type="ECO:0000256" key="1">
    <source>
        <dbReference type="ARBA" id="ARBA00004651"/>
    </source>
</evidence>
<keyword evidence="4 6" id="KW-1133">Transmembrane helix</keyword>
<evidence type="ECO:0000313" key="7">
    <source>
        <dbReference type="EMBL" id="TKV60851.1"/>
    </source>
</evidence>